<evidence type="ECO:0000256" key="1">
    <source>
        <dbReference type="SAM" id="MobiDB-lite"/>
    </source>
</evidence>
<dbReference type="HOGENOM" id="CLU_3236989_0_0_9"/>
<dbReference type="Proteomes" id="UP000006620">
    <property type="component" value="Chromosome"/>
</dbReference>
<organism evidence="2 3">
    <name type="scientific">Paenibacillus mucilaginosus (strain KNP414)</name>
    <dbReference type="NCBI Taxonomy" id="1036673"/>
    <lineage>
        <taxon>Bacteria</taxon>
        <taxon>Bacillati</taxon>
        <taxon>Bacillota</taxon>
        <taxon>Bacilli</taxon>
        <taxon>Bacillales</taxon>
        <taxon>Paenibacillaceae</taxon>
        <taxon>Paenibacillus</taxon>
    </lineage>
</organism>
<feature type="region of interest" description="Disordered" evidence="1">
    <location>
        <begin position="16"/>
        <end position="43"/>
    </location>
</feature>
<sequence>MVHKVDALIIRCGTGCSRQNGQNGSAESESGRDQPNGTRIHLG</sequence>
<dbReference type="EMBL" id="CP002869">
    <property type="protein sequence ID" value="AEI40483.1"/>
    <property type="molecule type" value="Genomic_DNA"/>
</dbReference>
<evidence type="ECO:0000313" key="2">
    <source>
        <dbReference type="EMBL" id="AEI40483.1"/>
    </source>
</evidence>
<proteinExistence type="predicted"/>
<protein>
    <submittedName>
        <fullName evidence="2">Uncharacterized protein</fullName>
    </submittedName>
</protein>
<evidence type="ECO:0000313" key="3">
    <source>
        <dbReference type="Proteomes" id="UP000006620"/>
    </source>
</evidence>
<dbReference type="KEGG" id="pms:KNP414_01921"/>
<feature type="compositionally biased region" description="Polar residues" evidence="1">
    <location>
        <begin position="16"/>
        <end position="37"/>
    </location>
</feature>
<dbReference type="AlphaFoldDB" id="F8FR45"/>
<reference evidence="3" key="1">
    <citation type="submission" date="2011-06" db="EMBL/GenBank/DDBJ databases">
        <title>Complete genome sequence of Paenibacillus mucilaginosus KNP414.</title>
        <authorList>
            <person name="Wang J."/>
            <person name="Hu S."/>
            <person name="Hu X."/>
            <person name="Zhang B."/>
            <person name="Dong D."/>
            <person name="Zhang S."/>
            <person name="Zhao K."/>
            <person name="Wu D."/>
        </authorList>
    </citation>
    <scope>NUCLEOTIDE SEQUENCE [LARGE SCALE GENOMIC DNA]</scope>
    <source>
        <strain evidence="3">KNP414</strain>
    </source>
</reference>
<accession>F8FR45</accession>
<gene>
    <name evidence="2" type="ordered locus">KNP414_01921</name>
</gene>
<reference evidence="2 3" key="2">
    <citation type="journal article" date="2013" name="Genome Announc.">
        <title>Genome Sequence of Growth-Improving Paenibacillus mucilaginosus Strain KNP414.</title>
        <authorList>
            <person name="Lu J.J."/>
            <person name="Wang J.F."/>
            <person name="Hu X.F."/>
        </authorList>
    </citation>
    <scope>NUCLEOTIDE SEQUENCE [LARGE SCALE GENOMIC DNA]</scope>
    <source>
        <strain evidence="2 3">KNP414</strain>
    </source>
</reference>
<name>F8FR45_PAEMK</name>